<comment type="caution">
    <text evidence="5">The sequence shown here is derived from an EMBL/GenBank/DDBJ whole genome shotgun (WGS) entry which is preliminary data.</text>
</comment>
<evidence type="ECO:0000256" key="3">
    <source>
        <dbReference type="ARBA" id="ARBA00023027"/>
    </source>
</evidence>
<protein>
    <recommendedName>
        <fullName evidence="1">methylmalonate-semialdehyde dehydrogenase (CoA acylating)</fullName>
        <ecNumber evidence="1">1.2.1.27</ecNumber>
    </recommendedName>
</protein>
<dbReference type="EMBL" id="JAEKJR010000002">
    <property type="protein sequence ID" value="MBN8430913.1"/>
    <property type="molecule type" value="Genomic_DNA"/>
</dbReference>
<dbReference type="InterPro" id="IPR016160">
    <property type="entry name" value="Ald_DH_CS_CYS"/>
</dbReference>
<dbReference type="InterPro" id="IPR016162">
    <property type="entry name" value="Ald_DH_N"/>
</dbReference>
<dbReference type="Gene3D" id="3.40.309.10">
    <property type="entry name" value="Aldehyde Dehydrogenase, Chain A, domain 2"/>
    <property type="match status" value="1"/>
</dbReference>
<keyword evidence="2" id="KW-0560">Oxidoreductase</keyword>
<proteinExistence type="predicted"/>
<gene>
    <name evidence="5" type="ORF">JF535_08605</name>
</gene>
<dbReference type="InterPro" id="IPR016163">
    <property type="entry name" value="Ald_DH_C"/>
</dbReference>
<name>A0ABS3E6H8_9GAMM</name>
<dbReference type="InterPro" id="IPR010061">
    <property type="entry name" value="MeMal-semiAld_DH"/>
</dbReference>
<evidence type="ECO:0000256" key="2">
    <source>
        <dbReference type="ARBA" id="ARBA00023002"/>
    </source>
</evidence>
<keyword evidence="3" id="KW-0520">NAD</keyword>
<organism evidence="5 6">
    <name type="scientific">Microbulbifer salipaludis</name>
    <dbReference type="NCBI Taxonomy" id="187980"/>
    <lineage>
        <taxon>Bacteria</taxon>
        <taxon>Pseudomonadati</taxon>
        <taxon>Pseudomonadota</taxon>
        <taxon>Gammaproteobacteria</taxon>
        <taxon>Cellvibrionales</taxon>
        <taxon>Microbulbiferaceae</taxon>
        <taxon>Microbulbifer</taxon>
    </lineage>
</organism>
<dbReference type="PANTHER" id="PTHR43866:SF4">
    <property type="entry name" value="MALONATE-SEMIALDEHYDE DEHYDROGENASE"/>
    <property type="match status" value="1"/>
</dbReference>
<evidence type="ECO:0000313" key="5">
    <source>
        <dbReference type="EMBL" id="MBN8430913.1"/>
    </source>
</evidence>
<dbReference type="NCBIfam" id="TIGR01722">
    <property type="entry name" value="MMSDH"/>
    <property type="match status" value="1"/>
</dbReference>
<dbReference type="InterPro" id="IPR015590">
    <property type="entry name" value="Aldehyde_DH_dom"/>
</dbReference>
<sequence length="498" mass="53621">MNTIGHLINGEMHTRSDRQQDIINPSTNLVESKVALASKATVEEAIAVAQAAYPAWRNTPPIKRARIMFRFKDLLEQNADKICELITREHGKVLNDAMGELQRGIENVEYACSVPELLKGEHSKNVGPAIDSWSEFQPLGVCAGITPFNFPAMVPLWMWPMAVACGNTFILKPSERDPSSALLIAQLALEAGLPAGVLNVVNGDKEAVDTLLSDNRVHAVSFVGSTPIAKYVYETGCRNGKRVQAFGGAKNHAIVMPDADLDNAVSALMGAAYGSCGERCMAISVAVAVGDATADALVEKLKAQIADLKVGDGMDNSNDMGPVVTKAQLEKIEGYIAKGVEEGADLVVDGRGLKVAGFENGNYLGASLFDRVKEGMVIHSDEIFGPVLCVMRVDTMQEAMDIINAHEYGNGTCIFTRDGEAARYFADNILVGMVGINVPLPVPVAYHSFGGWKQSLFGDLHAYGPDAVRFYSKRKTITQRWPASGVREGAQFTFPSNG</sequence>
<feature type="domain" description="Aldehyde dehydrogenase" evidence="4">
    <location>
        <begin position="17"/>
        <end position="477"/>
    </location>
</feature>
<dbReference type="PROSITE" id="PS00070">
    <property type="entry name" value="ALDEHYDE_DEHYDR_CYS"/>
    <property type="match status" value="1"/>
</dbReference>
<dbReference type="Proteomes" id="UP000664293">
    <property type="component" value="Unassembled WGS sequence"/>
</dbReference>
<reference evidence="5 6" key="1">
    <citation type="submission" date="2020-12" db="EMBL/GenBank/DDBJ databases">
        <title>Oil enriched cultivation method for isolating marine PHA-producing bacteria.</title>
        <authorList>
            <person name="Zheng W."/>
            <person name="Yu S."/>
            <person name="Huang Y."/>
        </authorList>
    </citation>
    <scope>NUCLEOTIDE SEQUENCE [LARGE SCALE GENOMIC DNA]</scope>
    <source>
        <strain evidence="5 6">SN0-2</strain>
    </source>
</reference>
<dbReference type="Gene3D" id="3.40.605.10">
    <property type="entry name" value="Aldehyde Dehydrogenase, Chain A, domain 1"/>
    <property type="match status" value="1"/>
</dbReference>
<accession>A0ABS3E6H8</accession>
<dbReference type="PANTHER" id="PTHR43866">
    <property type="entry name" value="MALONATE-SEMIALDEHYDE DEHYDROGENASE"/>
    <property type="match status" value="1"/>
</dbReference>
<dbReference type="SUPFAM" id="SSF53720">
    <property type="entry name" value="ALDH-like"/>
    <property type="match status" value="1"/>
</dbReference>
<dbReference type="InterPro" id="IPR016161">
    <property type="entry name" value="Ald_DH/histidinol_DH"/>
</dbReference>
<dbReference type="Pfam" id="PF00171">
    <property type="entry name" value="Aldedh"/>
    <property type="match status" value="1"/>
</dbReference>
<dbReference type="CDD" id="cd07085">
    <property type="entry name" value="ALDH_F6_MMSDH"/>
    <property type="match status" value="1"/>
</dbReference>
<dbReference type="RefSeq" id="WP_207001231.1">
    <property type="nucleotide sequence ID" value="NZ_JAEKJR010000002.1"/>
</dbReference>
<evidence type="ECO:0000313" key="6">
    <source>
        <dbReference type="Proteomes" id="UP000664293"/>
    </source>
</evidence>
<keyword evidence="6" id="KW-1185">Reference proteome</keyword>
<evidence type="ECO:0000256" key="1">
    <source>
        <dbReference type="ARBA" id="ARBA00013048"/>
    </source>
</evidence>
<dbReference type="EC" id="1.2.1.27" evidence="1"/>
<evidence type="ECO:0000259" key="4">
    <source>
        <dbReference type="Pfam" id="PF00171"/>
    </source>
</evidence>